<dbReference type="AlphaFoldDB" id="A0A9N9CXL4"/>
<accession>A0A9N9CXL4</accession>
<dbReference type="Proteomes" id="UP000789831">
    <property type="component" value="Unassembled WGS sequence"/>
</dbReference>
<organism evidence="2 3">
    <name type="scientific">Ambispora gerdemannii</name>
    <dbReference type="NCBI Taxonomy" id="144530"/>
    <lineage>
        <taxon>Eukaryota</taxon>
        <taxon>Fungi</taxon>
        <taxon>Fungi incertae sedis</taxon>
        <taxon>Mucoromycota</taxon>
        <taxon>Glomeromycotina</taxon>
        <taxon>Glomeromycetes</taxon>
        <taxon>Archaeosporales</taxon>
        <taxon>Ambisporaceae</taxon>
        <taxon>Ambispora</taxon>
    </lineage>
</organism>
<evidence type="ECO:0000313" key="3">
    <source>
        <dbReference type="Proteomes" id="UP000789831"/>
    </source>
</evidence>
<comment type="caution">
    <text evidence="2">The sequence shown here is derived from an EMBL/GenBank/DDBJ whole genome shotgun (WGS) entry which is preliminary data.</text>
</comment>
<keyword evidence="3" id="KW-1185">Reference proteome</keyword>
<proteinExistence type="predicted"/>
<gene>
    <name evidence="2" type="ORF">AGERDE_LOCUS9912</name>
</gene>
<dbReference type="OrthoDB" id="10383855at2759"/>
<feature type="coiled-coil region" evidence="1">
    <location>
        <begin position="180"/>
        <end position="221"/>
    </location>
</feature>
<sequence length="235" mass="27460">MSSIIYHHFYQNSYIVKNTSISEYIDGKFIRVVCETINGVRSTIGYVTADIIDHDSKFVLSVLRETNIEILADSKIASVDYVDDIFLSSECEFYRQIIQSIENYKKMSGDIPIQISLILPYSSDDLDVLLAWLCDKDDLKWEEYLISNNLHSIWELVCYFKADIITVEVLKSALARFNNLEKIENMKKRMEKMSAKADAEIEKDKKRLEELISKRELKERIQLWLEKCVEESNSQ</sequence>
<protein>
    <submittedName>
        <fullName evidence="2">13204_t:CDS:1</fullName>
    </submittedName>
</protein>
<name>A0A9N9CXL4_9GLOM</name>
<evidence type="ECO:0000313" key="2">
    <source>
        <dbReference type="EMBL" id="CAG8617710.1"/>
    </source>
</evidence>
<dbReference type="EMBL" id="CAJVPL010002702">
    <property type="protein sequence ID" value="CAG8617710.1"/>
    <property type="molecule type" value="Genomic_DNA"/>
</dbReference>
<evidence type="ECO:0000256" key="1">
    <source>
        <dbReference type="SAM" id="Coils"/>
    </source>
</evidence>
<keyword evidence="1" id="KW-0175">Coiled coil</keyword>
<reference evidence="2" key="1">
    <citation type="submission" date="2021-06" db="EMBL/GenBank/DDBJ databases">
        <authorList>
            <person name="Kallberg Y."/>
            <person name="Tangrot J."/>
            <person name="Rosling A."/>
        </authorList>
    </citation>
    <scope>NUCLEOTIDE SEQUENCE</scope>
    <source>
        <strain evidence="2">MT106</strain>
    </source>
</reference>